<comment type="cofactor">
    <cofactor evidence="1">
        <name>Mg(2+)</name>
        <dbReference type="ChEBI" id="CHEBI:18420"/>
    </cofactor>
</comment>
<dbReference type="InterPro" id="IPR015797">
    <property type="entry name" value="NUDIX_hydrolase-like_dom_sf"/>
</dbReference>
<evidence type="ECO:0000256" key="12">
    <source>
        <dbReference type="ARBA" id="ARBA00029294"/>
    </source>
</evidence>
<keyword evidence="10" id="KW-0414">Isoprene biosynthesis</keyword>
<keyword evidence="11 14" id="KW-0413">Isomerase</keyword>
<dbReference type="Gene3D" id="3.90.79.10">
    <property type="entry name" value="Nucleoside Triphosphate Pyrophosphohydrolase"/>
    <property type="match status" value="1"/>
</dbReference>
<dbReference type="FunFam" id="3.90.79.10:FF:000012">
    <property type="entry name" value="Isopentenyl-diphosphate Delta-isomerase 1"/>
    <property type="match status" value="1"/>
</dbReference>
<dbReference type="GO" id="GO:0050992">
    <property type="term" value="P:dimethylallyl diphosphate biosynthetic process"/>
    <property type="evidence" value="ECO:0007669"/>
    <property type="project" value="UniProtKB-UniPathway"/>
</dbReference>
<dbReference type="UniPathway" id="UPA00059">
    <property type="reaction ID" value="UER00104"/>
</dbReference>
<evidence type="ECO:0000256" key="8">
    <source>
        <dbReference type="ARBA" id="ARBA00022955"/>
    </source>
</evidence>
<evidence type="ECO:0000256" key="4">
    <source>
        <dbReference type="ARBA" id="ARBA00012057"/>
    </source>
</evidence>
<gene>
    <name evidence="14" type="ORF">DM01DRAFT_1380598</name>
</gene>
<feature type="domain" description="Nudix hydrolase" evidence="13">
    <location>
        <begin position="48"/>
        <end position="207"/>
    </location>
</feature>
<evidence type="ECO:0000256" key="5">
    <source>
        <dbReference type="ARBA" id="ARBA00022516"/>
    </source>
</evidence>
<evidence type="ECO:0000256" key="3">
    <source>
        <dbReference type="ARBA" id="ARBA00007579"/>
    </source>
</evidence>
<dbReference type="OrthoDB" id="510307at2759"/>
<dbReference type="NCBIfam" id="TIGR02150">
    <property type="entry name" value="IPP_isom_1"/>
    <property type="match status" value="1"/>
</dbReference>
<comment type="pathway">
    <text evidence="2">Isoprenoid biosynthesis; dimethylallyl diphosphate biosynthesis; dimethylallyl diphosphate from isopentenyl diphosphate: step 1/1.</text>
</comment>
<keyword evidence="9" id="KW-0443">Lipid metabolism</keyword>
<keyword evidence="15" id="KW-1185">Reference proteome</keyword>
<keyword evidence="7" id="KW-0460">Magnesium</keyword>
<dbReference type="EMBL" id="MCGT01000003">
    <property type="protein sequence ID" value="ORX61784.1"/>
    <property type="molecule type" value="Genomic_DNA"/>
</dbReference>
<comment type="catalytic activity">
    <reaction evidence="12">
        <text>isopentenyl diphosphate = dimethylallyl diphosphate</text>
        <dbReference type="Rhea" id="RHEA:23284"/>
        <dbReference type="ChEBI" id="CHEBI:57623"/>
        <dbReference type="ChEBI" id="CHEBI:128769"/>
        <dbReference type="EC" id="5.3.3.2"/>
    </reaction>
    <physiologicalReaction direction="left-to-right" evidence="12">
        <dbReference type="Rhea" id="RHEA:23285"/>
    </physiologicalReaction>
</comment>
<dbReference type="Proteomes" id="UP000242146">
    <property type="component" value="Unassembled WGS sequence"/>
</dbReference>
<dbReference type="STRING" id="101127.A0A1X2GUT4"/>
<comment type="similarity">
    <text evidence="3">Belongs to the IPP isomerase type 1 family.</text>
</comment>
<keyword evidence="6" id="KW-0479">Metal-binding</keyword>
<keyword evidence="5" id="KW-0444">Lipid biosynthesis</keyword>
<dbReference type="PROSITE" id="PS51462">
    <property type="entry name" value="NUDIX"/>
    <property type="match status" value="1"/>
</dbReference>
<comment type="caution">
    <text evidence="14">The sequence shown here is derived from an EMBL/GenBank/DDBJ whole genome shotgun (WGS) entry which is preliminary data.</text>
</comment>
<dbReference type="CDD" id="cd02885">
    <property type="entry name" value="NUDIX_IPP_Isomerase"/>
    <property type="match status" value="1"/>
</dbReference>
<evidence type="ECO:0000256" key="1">
    <source>
        <dbReference type="ARBA" id="ARBA00001946"/>
    </source>
</evidence>
<keyword evidence="8" id="KW-0752">Steroid biosynthesis</keyword>
<dbReference type="EC" id="5.3.3.2" evidence="4"/>
<evidence type="ECO:0000256" key="2">
    <source>
        <dbReference type="ARBA" id="ARBA00004826"/>
    </source>
</evidence>
<evidence type="ECO:0000256" key="6">
    <source>
        <dbReference type="ARBA" id="ARBA00022723"/>
    </source>
</evidence>
<dbReference type="Pfam" id="PF00293">
    <property type="entry name" value="NUDIX"/>
    <property type="match status" value="1"/>
</dbReference>
<dbReference type="GO" id="GO:0004452">
    <property type="term" value="F:isopentenyl-diphosphate delta-isomerase activity"/>
    <property type="evidence" value="ECO:0007669"/>
    <property type="project" value="UniProtKB-EC"/>
</dbReference>
<evidence type="ECO:0000256" key="11">
    <source>
        <dbReference type="ARBA" id="ARBA00023235"/>
    </source>
</evidence>
<dbReference type="GO" id="GO:0005737">
    <property type="term" value="C:cytoplasm"/>
    <property type="evidence" value="ECO:0007669"/>
    <property type="project" value="TreeGrafter"/>
</dbReference>
<evidence type="ECO:0000259" key="13">
    <source>
        <dbReference type="PROSITE" id="PS51462"/>
    </source>
</evidence>
<evidence type="ECO:0000256" key="7">
    <source>
        <dbReference type="ARBA" id="ARBA00022842"/>
    </source>
</evidence>
<evidence type="ECO:0000256" key="9">
    <source>
        <dbReference type="ARBA" id="ARBA00023098"/>
    </source>
</evidence>
<dbReference type="InterPro" id="IPR011876">
    <property type="entry name" value="IsopentenylPP_isomerase_typ1"/>
</dbReference>
<dbReference type="InterPro" id="IPR000086">
    <property type="entry name" value="NUDIX_hydrolase_dom"/>
</dbReference>
<dbReference type="SUPFAM" id="SSF55811">
    <property type="entry name" value="Nudix"/>
    <property type="match status" value="1"/>
</dbReference>
<name>A0A1X2GUT4_9FUNG</name>
<dbReference type="GO" id="GO:0009240">
    <property type="term" value="P:isopentenyl diphosphate biosynthetic process"/>
    <property type="evidence" value="ECO:0007669"/>
    <property type="project" value="TreeGrafter"/>
</dbReference>
<dbReference type="PIRSF" id="PIRSF018427">
    <property type="entry name" value="Isopntndiph_ism"/>
    <property type="match status" value="1"/>
</dbReference>
<dbReference type="PANTHER" id="PTHR10885">
    <property type="entry name" value="ISOPENTENYL-DIPHOSPHATE DELTA-ISOMERASE"/>
    <property type="match status" value="1"/>
</dbReference>
<evidence type="ECO:0000313" key="15">
    <source>
        <dbReference type="Proteomes" id="UP000242146"/>
    </source>
</evidence>
<sequence>MAPDLKEYDEEQVRLMGEMCIVIDENDQRIGADSKKTCHLMENINKGLLHRAFSVFLFDSQNRLLLQQRASEKITFPDMWTNTCCSHPLNLADEIIEEEQLGARTAAQRKLGHELGIAPEQVPLDQFNYLTRIHYLAPSDGMWGEHEIRGRLIRLFAFAVDYIFFVKADVDLDVSPNEVRDVKYVTPEELKAMFADESVPMTPWFKLICNTFLFKWWANIDNIKQEKDVETIHRLGFDKN</sequence>
<evidence type="ECO:0000313" key="14">
    <source>
        <dbReference type="EMBL" id="ORX61784.1"/>
    </source>
</evidence>
<organism evidence="14 15">
    <name type="scientific">Hesseltinella vesiculosa</name>
    <dbReference type="NCBI Taxonomy" id="101127"/>
    <lineage>
        <taxon>Eukaryota</taxon>
        <taxon>Fungi</taxon>
        <taxon>Fungi incertae sedis</taxon>
        <taxon>Mucoromycota</taxon>
        <taxon>Mucoromycotina</taxon>
        <taxon>Mucoromycetes</taxon>
        <taxon>Mucorales</taxon>
        <taxon>Cunninghamellaceae</taxon>
        <taxon>Hesseltinella</taxon>
    </lineage>
</organism>
<dbReference type="GO" id="GO:0046872">
    <property type="term" value="F:metal ion binding"/>
    <property type="evidence" value="ECO:0007669"/>
    <property type="project" value="UniProtKB-KW"/>
</dbReference>
<dbReference type="PANTHER" id="PTHR10885:SF0">
    <property type="entry name" value="ISOPENTENYL-DIPHOSPHATE DELTA-ISOMERASE"/>
    <property type="match status" value="1"/>
</dbReference>
<protein>
    <recommendedName>
        <fullName evidence="4">isopentenyl-diphosphate Delta-isomerase</fullName>
        <ecNumber evidence="4">5.3.3.2</ecNumber>
    </recommendedName>
</protein>
<proteinExistence type="inferred from homology"/>
<evidence type="ECO:0000256" key="10">
    <source>
        <dbReference type="ARBA" id="ARBA00023229"/>
    </source>
</evidence>
<accession>A0A1X2GUT4</accession>
<dbReference type="GO" id="GO:0006694">
    <property type="term" value="P:steroid biosynthetic process"/>
    <property type="evidence" value="ECO:0007669"/>
    <property type="project" value="UniProtKB-KW"/>
</dbReference>
<reference evidence="14 15" key="1">
    <citation type="submission" date="2016-07" db="EMBL/GenBank/DDBJ databases">
        <title>Pervasive Adenine N6-methylation of Active Genes in Fungi.</title>
        <authorList>
            <consortium name="DOE Joint Genome Institute"/>
            <person name="Mondo S.J."/>
            <person name="Dannebaum R.O."/>
            <person name="Kuo R.C."/>
            <person name="Labutti K."/>
            <person name="Haridas S."/>
            <person name="Kuo A."/>
            <person name="Salamov A."/>
            <person name="Ahrendt S.R."/>
            <person name="Lipzen A."/>
            <person name="Sullivan W."/>
            <person name="Andreopoulos W.B."/>
            <person name="Clum A."/>
            <person name="Lindquist E."/>
            <person name="Daum C."/>
            <person name="Ramamoorthy G.K."/>
            <person name="Gryganskyi A."/>
            <person name="Culley D."/>
            <person name="Magnuson J.K."/>
            <person name="James T.Y."/>
            <person name="O'Malley M.A."/>
            <person name="Stajich J.E."/>
            <person name="Spatafora J.W."/>
            <person name="Visel A."/>
            <person name="Grigoriev I.V."/>
        </authorList>
    </citation>
    <scope>NUCLEOTIDE SEQUENCE [LARGE SCALE GENOMIC DNA]</scope>
    <source>
        <strain evidence="14 15">NRRL 3301</strain>
    </source>
</reference>
<dbReference type="AlphaFoldDB" id="A0A1X2GUT4"/>